<feature type="compositionally biased region" description="Acidic residues" evidence="1">
    <location>
        <begin position="80"/>
        <end position="90"/>
    </location>
</feature>
<organism evidence="2 3">
    <name type="scientific">Kwoniella mangroviensis CBS 10435</name>
    <dbReference type="NCBI Taxonomy" id="1331196"/>
    <lineage>
        <taxon>Eukaryota</taxon>
        <taxon>Fungi</taxon>
        <taxon>Dikarya</taxon>
        <taxon>Basidiomycota</taxon>
        <taxon>Agaricomycotina</taxon>
        <taxon>Tremellomycetes</taxon>
        <taxon>Tremellales</taxon>
        <taxon>Cryptococcaceae</taxon>
        <taxon>Kwoniella</taxon>
    </lineage>
</organism>
<proteinExistence type="predicted"/>
<dbReference type="EMBL" id="KI669461">
    <property type="protein sequence ID" value="OCF58847.1"/>
    <property type="molecule type" value="Genomic_DNA"/>
</dbReference>
<name>A0A1B9ITK5_9TREE</name>
<protein>
    <recommendedName>
        <fullName evidence="4">F-box domain-containing protein</fullName>
    </recommendedName>
</protein>
<accession>A0A1B9ITK5</accession>
<keyword evidence="3" id="KW-1185">Reference proteome</keyword>
<dbReference type="AlphaFoldDB" id="A0A1B9ITK5"/>
<gene>
    <name evidence="2" type="ORF">L486_03338</name>
</gene>
<evidence type="ECO:0000313" key="3">
    <source>
        <dbReference type="Proteomes" id="UP000092583"/>
    </source>
</evidence>
<reference evidence="2 3" key="1">
    <citation type="submission" date="2013-07" db="EMBL/GenBank/DDBJ databases">
        <title>The Genome Sequence of Kwoniella mangroviensis CBS10435.</title>
        <authorList>
            <consortium name="The Broad Institute Genome Sequencing Platform"/>
            <person name="Cuomo C."/>
            <person name="Litvintseva A."/>
            <person name="Chen Y."/>
            <person name="Heitman J."/>
            <person name="Sun S."/>
            <person name="Springer D."/>
            <person name="Dromer F."/>
            <person name="Young S.K."/>
            <person name="Zeng Q."/>
            <person name="Gargeya S."/>
            <person name="Fitzgerald M."/>
            <person name="Abouelleil A."/>
            <person name="Alvarado L."/>
            <person name="Berlin A.M."/>
            <person name="Chapman S.B."/>
            <person name="Dewar J."/>
            <person name="Goldberg J."/>
            <person name="Griggs A."/>
            <person name="Gujja S."/>
            <person name="Hansen M."/>
            <person name="Howarth C."/>
            <person name="Imamovic A."/>
            <person name="Larimer J."/>
            <person name="McCowan C."/>
            <person name="Murphy C."/>
            <person name="Pearson M."/>
            <person name="Priest M."/>
            <person name="Roberts A."/>
            <person name="Saif S."/>
            <person name="Shea T."/>
            <person name="Sykes S."/>
            <person name="Wortman J."/>
            <person name="Nusbaum C."/>
            <person name="Birren B."/>
        </authorList>
    </citation>
    <scope>NUCLEOTIDE SEQUENCE [LARGE SCALE GENOMIC DNA]</scope>
    <source>
        <strain evidence="2 3">CBS 10435</strain>
    </source>
</reference>
<reference evidence="3" key="2">
    <citation type="submission" date="2013-12" db="EMBL/GenBank/DDBJ databases">
        <title>Evolution of pathogenesis and genome organization in the Tremellales.</title>
        <authorList>
            <person name="Cuomo C."/>
            <person name="Litvintseva A."/>
            <person name="Heitman J."/>
            <person name="Chen Y."/>
            <person name="Sun S."/>
            <person name="Springer D."/>
            <person name="Dromer F."/>
            <person name="Young S."/>
            <person name="Zeng Q."/>
            <person name="Chapman S."/>
            <person name="Gujja S."/>
            <person name="Saif S."/>
            <person name="Birren B."/>
        </authorList>
    </citation>
    <scope>NUCLEOTIDE SEQUENCE [LARGE SCALE GENOMIC DNA]</scope>
    <source>
        <strain evidence="3">CBS 10435</strain>
    </source>
</reference>
<sequence length="354" mass="41232">MNCPPEGQDTFPNEIWEPILDRLNHMDQPSLLNSMRTCSKLATIGKVILPRNLVLRPDLRLDLRPKKSIRHRRSRKVVQEEEQDELDSDPEEDIKIELMEQTTFLNVHSHKESLCRHNYKVYPNVKTLKLILKPRSTPYHRSPLYSPWTGRPKECLLLQNLRPTRVILDDFTIGLSALDCEGIPIGMYSNVEELILRCGPIPVNDLRMHKVERFPMGLTSGSLKKLVIILPPRDGRLENTKYHQTNQNMINLARFLKTVPSCIASILVVNLGGYSPGTADINGPWNHPYDLDIAMCQYLWEERPDIQSRIICRLVWAFLNKTVRLISMEEYLWKENWYGVFRLGEVQKWIPYLV</sequence>
<dbReference type="Proteomes" id="UP000092583">
    <property type="component" value="Unassembled WGS sequence"/>
</dbReference>
<evidence type="ECO:0000313" key="2">
    <source>
        <dbReference type="EMBL" id="OCF58847.1"/>
    </source>
</evidence>
<evidence type="ECO:0000256" key="1">
    <source>
        <dbReference type="SAM" id="MobiDB-lite"/>
    </source>
</evidence>
<evidence type="ECO:0008006" key="4">
    <source>
        <dbReference type="Google" id="ProtNLM"/>
    </source>
</evidence>
<dbReference type="OrthoDB" id="2566159at2759"/>
<feature type="region of interest" description="Disordered" evidence="1">
    <location>
        <begin position="70"/>
        <end position="90"/>
    </location>
</feature>